<dbReference type="SUPFAM" id="SSF50978">
    <property type="entry name" value="WD40 repeat-like"/>
    <property type="match status" value="1"/>
</dbReference>
<evidence type="ECO:0000256" key="3">
    <source>
        <dbReference type="ARBA" id="ARBA00046343"/>
    </source>
</evidence>
<dbReference type="PANTHER" id="PTHR22839:SF0">
    <property type="entry name" value="THO COMPLEX SUBUNIT 3"/>
    <property type="match status" value="1"/>
</dbReference>
<keyword evidence="2" id="KW-0677">Repeat</keyword>
<gene>
    <name evidence="5" type="ORF">HG66A1_08380</name>
</gene>
<feature type="repeat" description="WD" evidence="4">
    <location>
        <begin position="316"/>
        <end position="357"/>
    </location>
</feature>
<dbReference type="SMART" id="SM00320">
    <property type="entry name" value="WD40"/>
    <property type="match status" value="4"/>
</dbReference>
<accession>A0A517PI67</accession>
<evidence type="ECO:0000256" key="4">
    <source>
        <dbReference type="PROSITE-ProRule" id="PRU00221"/>
    </source>
</evidence>
<protein>
    <submittedName>
        <fullName evidence="5">WD domain, G-beta repeat</fullName>
    </submittedName>
</protein>
<dbReference type="AlphaFoldDB" id="A0A517PI67"/>
<dbReference type="Gene3D" id="2.130.10.10">
    <property type="entry name" value="YVTN repeat-like/Quinoprotein amine dehydrogenase"/>
    <property type="match status" value="2"/>
</dbReference>
<dbReference type="InterPro" id="IPR001680">
    <property type="entry name" value="WD40_rpt"/>
</dbReference>
<evidence type="ECO:0000313" key="6">
    <source>
        <dbReference type="Proteomes" id="UP000320421"/>
    </source>
</evidence>
<dbReference type="PROSITE" id="PS51257">
    <property type="entry name" value="PROKAR_LIPOPROTEIN"/>
    <property type="match status" value="1"/>
</dbReference>
<sequence>MSRRLSLPIFAASMLVISCLLICPRICHCQTSRQLPQQTILQGKLNKIMAVCYSKSGKELAAVDSAGVLAIWDIGQKMLIGKIQLPYQMNEHAQLEWDSNGKILLCWSHDVGAFVIDRLLMKQKTIFSKSEELLQLHPYRYLSTQSLRILPDGKSLLRVQSAIFNVPDEVREAVAASSFLEVIDIEKKKVLKLDTPKYIMDIKYVKEGQFLATDWDASLYSGSVKDASQNMQVLRQTNKQRQELYDNLTMIYRGLMGLSADGKYLVVSGVSGEFKYDKSGNVINSVTGVVDVFHLKPFRKLNTLSITKIDYEDQRISNLFSQLNTICISPDGTYIAAGSLSGIVQIWDRQQMQSLRVIELKHEDTPRDIRFAPGDRPCFAFIAGDESVFYYCDLNKKQEFKLSSVETFDWSVDGKQLAVARKEEGAVLLFDFNE</sequence>
<evidence type="ECO:0000313" key="5">
    <source>
        <dbReference type="EMBL" id="QDT19074.1"/>
    </source>
</evidence>
<keyword evidence="6" id="KW-1185">Reference proteome</keyword>
<dbReference type="PANTHER" id="PTHR22839">
    <property type="entry name" value="THO COMPLEX SUBUNIT 3 THO3"/>
    <property type="match status" value="1"/>
</dbReference>
<comment type="similarity">
    <text evidence="3">Belongs to the THOC3 family.</text>
</comment>
<proteinExistence type="inferred from homology"/>
<dbReference type="EMBL" id="CP036266">
    <property type="protein sequence ID" value="QDT19074.1"/>
    <property type="molecule type" value="Genomic_DNA"/>
</dbReference>
<evidence type="ECO:0000256" key="1">
    <source>
        <dbReference type="ARBA" id="ARBA00022574"/>
    </source>
</evidence>
<dbReference type="PROSITE" id="PS50082">
    <property type="entry name" value="WD_REPEATS_2"/>
    <property type="match status" value="1"/>
</dbReference>
<keyword evidence="1 4" id="KW-0853">WD repeat</keyword>
<dbReference type="InterPro" id="IPR015943">
    <property type="entry name" value="WD40/YVTN_repeat-like_dom_sf"/>
</dbReference>
<evidence type="ECO:0000256" key="2">
    <source>
        <dbReference type="ARBA" id="ARBA00022737"/>
    </source>
</evidence>
<dbReference type="OrthoDB" id="434800at2"/>
<dbReference type="InterPro" id="IPR036322">
    <property type="entry name" value="WD40_repeat_dom_sf"/>
</dbReference>
<dbReference type="InterPro" id="IPR040132">
    <property type="entry name" value="Tex1/THOC3"/>
</dbReference>
<reference evidence="5 6" key="1">
    <citation type="submission" date="2019-02" db="EMBL/GenBank/DDBJ databases">
        <title>Deep-cultivation of Planctomycetes and their phenomic and genomic characterization uncovers novel biology.</title>
        <authorList>
            <person name="Wiegand S."/>
            <person name="Jogler M."/>
            <person name="Boedeker C."/>
            <person name="Pinto D."/>
            <person name="Vollmers J."/>
            <person name="Rivas-Marin E."/>
            <person name="Kohn T."/>
            <person name="Peeters S.H."/>
            <person name="Heuer A."/>
            <person name="Rast P."/>
            <person name="Oberbeckmann S."/>
            <person name="Bunk B."/>
            <person name="Jeske O."/>
            <person name="Meyerdierks A."/>
            <person name="Storesund J.E."/>
            <person name="Kallscheuer N."/>
            <person name="Luecker S."/>
            <person name="Lage O.M."/>
            <person name="Pohl T."/>
            <person name="Merkel B.J."/>
            <person name="Hornburger P."/>
            <person name="Mueller R.-W."/>
            <person name="Bruemmer F."/>
            <person name="Labrenz M."/>
            <person name="Spormann A.M."/>
            <person name="Op den Camp H."/>
            <person name="Overmann J."/>
            <person name="Amann R."/>
            <person name="Jetten M.S.M."/>
            <person name="Mascher T."/>
            <person name="Medema M.H."/>
            <person name="Devos D.P."/>
            <person name="Kaster A.-K."/>
            <person name="Ovreas L."/>
            <person name="Rohde M."/>
            <person name="Galperin M.Y."/>
            <person name="Jogler C."/>
        </authorList>
    </citation>
    <scope>NUCLEOTIDE SEQUENCE [LARGE SCALE GENOMIC DNA]</scope>
    <source>
        <strain evidence="5 6">HG66A1</strain>
    </source>
</reference>
<dbReference type="GO" id="GO:0006406">
    <property type="term" value="P:mRNA export from nucleus"/>
    <property type="evidence" value="ECO:0007669"/>
    <property type="project" value="InterPro"/>
</dbReference>
<dbReference type="Pfam" id="PF00400">
    <property type="entry name" value="WD40"/>
    <property type="match status" value="1"/>
</dbReference>
<name>A0A517PI67_9PLAN</name>
<organism evidence="5 6">
    <name type="scientific">Gimesia chilikensis</name>
    <dbReference type="NCBI Taxonomy" id="2605989"/>
    <lineage>
        <taxon>Bacteria</taxon>
        <taxon>Pseudomonadati</taxon>
        <taxon>Planctomycetota</taxon>
        <taxon>Planctomycetia</taxon>
        <taxon>Planctomycetales</taxon>
        <taxon>Planctomycetaceae</taxon>
        <taxon>Gimesia</taxon>
    </lineage>
</organism>
<dbReference type="Proteomes" id="UP000320421">
    <property type="component" value="Chromosome"/>
</dbReference>